<evidence type="ECO:0000259" key="5">
    <source>
        <dbReference type="Pfam" id="PF02826"/>
    </source>
</evidence>
<dbReference type="PANTHER" id="PTHR10996">
    <property type="entry name" value="2-HYDROXYACID DEHYDROGENASE-RELATED"/>
    <property type="match status" value="1"/>
</dbReference>
<dbReference type="SUPFAM" id="SSF51735">
    <property type="entry name" value="NAD(P)-binding Rossmann-fold domains"/>
    <property type="match status" value="1"/>
</dbReference>
<gene>
    <name evidence="6" type="ORF">PMACD_LOCUS9425</name>
</gene>
<dbReference type="PANTHER" id="PTHR10996:SF119">
    <property type="entry name" value="FI03731P-RELATED"/>
    <property type="match status" value="1"/>
</dbReference>
<comment type="caution">
    <text evidence="6">The sequence shown here is derived from an EMBL/GenBank/DDBJ whole genome shotgun (WGS) entry which is preliminary data.</text>
</comment>
<dbReference type="InterPro" id="IPR036291">
    <property type="entry name" value="NAD(P)-bd_dom_sf"/>
</dbReference>
<dbReference type="Proteomes" id="UP000663880">
    <property type="component" value="Unassembled WGS sequence"/>
</dbReference>
<keyword evidence="7" id="KW-1185">Reference proteome</keyword>
<protein>
    <recommendedName>
        <fullName evidence="2">Glyoxylate reductase/hydroxypyruvate reductase</fullName>
    </recommendedName>
</protein>
<dbReference type="InterPro" id="IPR006140">
    <property type="entry name" value="D-isomer_DH_NAD-bd"/>
</dbReference>
<dbReference type="GO" id="GO:0051287">
    <property type="term" value="F:NAD binding"/>
    <property type="evidence" value="ECO:0007669"/>
    <property type="project" value="InterPro"/>
</dbReference>
<reference evidence="6" key="1">
    <citation type="submission" date="2021-02" db="EMBL/GenBank/DDBJ databases">
        <authorList>
            <person name="Steward A R."/>
        </authorList>
    </citation>
    <scope>NUCLEOTIDE SEQUENCE</scope>
</reference>
<dbReference type="AlphaFoldDB" id="A0A821U136"/>
<dbReference type="EMBL" id="CAJOBZ010000026">
    <property type="protein sequence ID" value="CAF4878831.1"/>
    <property type="molecule type" value="Genomic_DNA"/>
</dbReference>
<evidence type="ECO:0000313" key="7">
    <source>
        <dbReference type="Proteomes" id="UP000663880"/>
    </source>
</evidence>
<organism evidence="6 7">
    <name type="scientific">Pieris macdunnoughi</name>
    <dbReference type="NCBI Taxonomy" id="345717"/>
    <lineage>
        <taxon>Eukaryota</taxon>
        <taxon>Metazoa</taxon>
        <taxon>Ecdysozoa</taxon>
        <taxon>Arthropoda</taxon>
        <taxon>Hexapoda</taxon>
        <taxon>Insecta</taxon>
        <taxon>Pterygota</taxon>
        <taxon>Neoptera</taxon>
        <taxon>Endopterygota</taxon>
        <taxon>Lepidoptera</taxon>
        <taxon>Glossata</taxon>
        <taxon>Ditrysia</taxon>
        <taxon>Papilionoidea</taxon>
        <taxon>Pieridae</taxon>
        <taxon>Pierinae</taxon>
        <taxon>Pieris</taxon>
    </lineage>
</organism>
<dbReference type="InterPro" id="IPR029753">
    <property type="entry name" value="D-isomer_DH_CS"/>
</dbReference>
<proteinExistence type="inferred from homology"/>
<evidence type="ECO:0000256" key="3">
    <source>
        <dbReference type="RuleBase" id="RU003719"/>
    </source>
</evidence>
<dbReference type="GO" id="GO:0008465">
    <property type="term" value="F:hydroxypyruvate reductase (NADH) activity"/>
    <property type="evidence" value="ECO:0007669"/>
    <property type="project" value="TreeGrafter"/>
</dbReference>
<dbReference type="InterPro" id="IPR050223">
    <property type="entry name" value="D-isomer_2-hydroxyacid_DH"/>
</dbReference>
<dbReference type="FunFam" id="3.40.50.720:FF:000026">
    <property type="entry name" value="Glyoxylate/hydroxypyruvate reductase B"/>
    <property type="match status" value="1"/>
</dbReference>
<dbReference type="CDD" id="cd05301">
    <property type="entry name" value="GDH"/>
    <property type="match status" value="1"/>
</dbReference>
<evidence type="ECO:0000256" key="2">
    <source>
        <dbReference type="ARBA" id="ARBA00073306"/>
    </source>
</evidence>
<feature type="domain" description="D-isomer specific 2-hydroxyacid dehydrogenase catalytic" evidence="4">
    <location>
        <begin position="8"/>
        <end position="322"/>
    </location>
</feature>
<evidence type="ECO:0000313" key="6">
    <source>
        <dbReference type="EMBL" id="CAF4878831.1"/>
    </source>
</evidence>
<accession>A0A821U136</accession>
<dbReference type="GO" id="GO:0030267">
    <property type="term" value="F:glyoxylate reductase (NADPH) activity"/>
    <property type="evidence" value="ECO:0007669"/>
    <property type="project" value="TreeGrafter"/>
</dbReference>
<evidence type="ECO:0000259" key="4">
    <source>
        <dbReference type="Pfam" id="PF00389"/>
    </source>
</evidence>
<dbReference type="PROSITE" id="PS00671">
    <property type="entry name" value="D_2_HYDROXYACID_DH_3"/>
    <property type="match status" value="1"/>
</dbReference>
<dbReference type="GO" id="GO:0005829">
    <property type="term" value="C:cytosol"/>
    <property type="evidence" value="ECO:0007669"/>
    <property type="project" value="TreeGrafter"/>
</dbReference>
<name>A0A821U136_9NEOP</name>
<dbReference type="SUPFAM" id="SSF52283">
    <property type="entry name" value="Formate/glycerate dehydrogenase catalytic domain-like"/>
    <property type="match status" value="1"/>
</dbReference>
<comment type="similarity">
    <text evidence="3">Belongs to the D-isomer specific 2-hydroxyacid dehydrogenase family.</text>
</comment>
<feature type="domain" description="D-isomer specific 2-hydroxyacid dehydrogenase NAD-binding" evidence="5">
    <location>
        <begin position="114"/>
        <end position="291"/>
    </location>
</feature>
<dbReference type="Gene3D" id="3.40.50.720">
    <property type="entry name" value="NAD(P)-binding Rossmann-like Domain"/>
    <property type="match status" value="2"/>
</dbReference>
<dbReference type="OrthoDB" id="298012at2759"/>
<keyword evidence="1 3" id="KW-0560">Oxidoreductase</keyword>
<sequence length="323" mass="35297">MMSKRVLIVNKTFPKVGLDLLRNKLQVTVLPYLDYEPDLLPEIKKNIIGIEALIWNTKHRLTKDLIDLAGPQLKAVTTMASGVDHIDVQELAKRGILLGNTLHSLDNAVADITVGLVIAAARGFKAGIREIECGEWKFGVQWKLGQDIAGSTVGVVGLGGVGQAVVRRLKGFDVARFIYSGRSDKPEAKSLGVERVPLDQLLKESDFVILACPFTPETKHLINAETLKLMKKTSVVINIGRGDLINQDALYDALKEERIFAAGLDVVTPEPLPHSHPLVSLQNCCIIPHLGSATHKTRDAMATTSAQNILLAMNGEKMVYPVY</sequence>
<evidence type="ECO:0000256" key="1">
    <source>
        <dbReference type="ARBA" id="ARBA00023002"/>
    </source>
</evidence>
<dbReference type="Pfam" id="PF02826">
    <property type="entry name" value="2-Hacid_dh_C"/>
    <property type="match status" value="1"/>
</dbReference>
<dbReference type="Pfam" id="PF00389">
    <property type="entry name" value="2-Hacid_dh"/>
    <property type="match status" value="1"/>
</dbReference>
<dbReference type="InterPro" id="IPR006139">
    <property type="entry name" value="D-isomer_2_OHA_DH_cat_dom"/>
</dbReference>